<sequence>MRSVMTHQFSRVPSAEIPRSSFDRSHGHKTTFDAGYLVPIYVDEALPGDTFQCKLTAFARLATPIVPVMDNMFMDTFFFSVPVRLIWDNWQKFNGEQKNPGDSIDFLVPQITSPAGGFTEGSLEDYFGIPTKVANLPVSAFWHRAYNLIYNEWFRDQNMQTSRPVPTDDGPDALGNYMLLKRGKRHDYFTSCLPWPQKGPGVQIPLGTVAPVRGLFATMDGNSTNARSLTAKIGADGVFLNSAANVNMGLYANSSAPDHLYADLSTATAATINSLRQAFQIQKIYERDARGGTRYTELIKSHFGVTSPDARLQRPEYLGGGSTPVNISPVPQTAPTTAAGETPQGNLAAYGTVGLNQHAFTSSFTEHCIIIGLCSVRADLTYQQGLNRMFSRRTRFDFYLPALSHIGEQAVYQKEIYATGATAQDNIVFGYQERFAEYRYKPSIITGLFRSNAAQPLDTWHLSQKFTAAPVLSTAFITEDPPIDRVIAVPSEPHFLFDSYIQLRCTRPMPVYGVPGLIDHF</sequence>
<dbReference type="Gene3D" id="2.60.169.10">
    <property type="entry name" value="Microviridae F protein"/>
    <property type="match status" value="2"/>
</dbReference>
<accession>A0A4P8PLD8</accession>
<dbReference type="EMBL" id="MK249151">
    <property type="protein sequence ID" value="QCQ84696.1"/>
    <property type="molecule type" value="Genomic_DNA"/>
</dbReference>
<keyword evidence="4" id="KW-0167">Capsid protein</keyword>
<dbReference type="InterPro" id="IPR037002">
    <property type="entry name" value="Microviridae_protein_F_sf"/>
</dbReference>
<dbReference type="InterPro" id="IPR003514">
    <property type="entry name" value="Microviridae_protein_F"/>
</dbReference>
<keyword evidence="5" id="KW-0946">Virion</keyword>
<comment type="subcellular location">
    <subcellularLocation>
        <location evidence="1">Virion</location>
    </subcellularLocation>
</comment>
<dbReference type="Pfam" id="PF02305">
    <property type="entry name" value="Phage_F"/>
    <property type="match status" value="1"/>
</dbReference>
<dbReference type="GO" id="GO:0005198">
    <property type="term" value="F:structural molecule activity"/>
    <property type="evidence" value="ECO:0007669"/>
    <property type="project" value="InterPro"/>
</dbReference>
<dbReference type="GO" id="GO:0039615">
    <property type="term" value="C:T=1 icosahedral viral capsid"/>
    <property type="evidence" value="ECO:0007669"/>
    <property type="project" value="UniProtKB-KW"/>
</dbReference>
<proteinExistence type="inferred from homology"/>
<evidence type="ECO:0000256" key="3">
    <source>
        <dbReference type="ARBA" id="ARBA00022431"/>
    </source>
</evidence>
<dbReference type="InterPro" id="IPR016184">
    <property type="entry name" value="Capsid/spike_ssDNA_virus"/>
</dbReference>
<comment type="similarity">
    <text evidence="2">Belongs to the microviridae F protein family.</text>
</comment>
<reference evidence="6" key="1">
    <citation type="submission" date="2018-12" db="EMBL/GenBank/DDBJ databases">
        <title>Singled stranded DNA viruses identified in blackflies (Austrosimulium ungulatum) sampled in New Zealand.</title>
        <authorList>
            <person name="Kraberger S."/>
            <person name="Fontenele R.S."/>
            <person name="Schmidlin K."/>
            <person name="Walters M."/>
            <person name="Varsani A."/>
        </authorList>
    </citation>
    <scope>NUCLEOTIDE SEQUENCE [LARGE SCALE GENOMIC DNA]</scope>
    <source>
        <strain evidence="6">049</strain>
    </source>
</reference>
<evidence type="ECO:0000256" key="2">
    <source>
        <dbReference type="ARBA" id="ARBA00009963"/>
    </source>
</evidence>
<evidence type="ECO:0000313" key="6">
    <source>
        <dbReference type="EMBL" id="QCQ84696.1"/>
    </source>
</evidence>
<evidence type="ECO:0000256" key="4">
    <source>
        <dbReference type="ARBA" id="ARBA00022561"/>
    </source>
</evidence>
<keyword evidence="3" id="KW-1140">T=1 icosahedral capsid protein</keyword>
<evidence type="ECO:0000256" key="5">
    <source>
        <dbReference type="ARBA" id="ARBA00022844"/>
    </source>
</evidence>
<name>A0A4P8PLD8_9VIRU</name>
<evidence type="ECO:0000256" key="1">
    <source>
        <dbReference type="ARBA" id="ARBA00004328"/>
    </source>
</evidence>
<dbReference type="SUPFAM" id="SSF88645">
    <property type="entry name" value="ssDNA viruses"/>
    <property type="match status" value="1"/>
</dbReference>
<organism evidence="6">
    <name type="scientific">Blackfly microvirus SF02</name>
    <dbReference type="NCBI Taxonomy" id="2576452"/>
    <lineage>
        <taxon>Viruses</taxon>
        <taxon>Monodnaviria</taxon>
        <taxon>Sangervirae</taxon>
        <taxon>Phixviricota</taxon>
        <taxon>Malgrandaviricetes</taxon>
        <taxon>Petitvirales</taxon>
        <taxon>Microviridae</taxon>
        <taxon>Microvirus</taxon>
    </lineage>
</organism>
<dbReference type="Proteomes" id="UP000324168">
    <property type="component" value="Segment"/>
</dbReference>
<protein>
    <submittedName>
        <fullName evidence="6">Major capsid protein</fullName>
    </submittedName>
</protein>